<evidence type="ECO:0000313" key="2">
    <source>
        <dbReference type="Proteomes" id="UP001370490"/>
    </source>
</evidence>
<dbReference type="EMBL" id="JBAMMX010000019">
    <property type="protein sequence ID" value="KAK6922194.1"/>
    <property type="molecule type" value="Genomic_DNA"/>
</dbReference>
<protein>
    <submittedName>
        <fullName evidence="1">Enoyl-CoA hydratase/isomerase</fullName>
    </submittedName>
</protein>
<organism evidence="1 2">
    <name type="scientific">Dillenia turbinata</name>
    <dbReference type="NCBI Taxonomy" id="194707"/>
    <lineage>
        <taxon>Eukaryota</taxon>
        <taxon>Viridiplantae</taxon>
        <taxon>Streptophyta</taxon>
        <taxon>Embryophyta</taxon>
        <taxon>Tracheophyta</taxon>
        <taxon>Spermatophyta</taxon>
        <taxon>Magnoliopsida</taxon>
        <taxon>eudicotyledons</taxon>
        <taxon>Gunneridae</taxon>
        <taxon>Pentapetalae</taxon>
        <taxon>Dilleniales</taxon>
        <taxon>Dilleniaceae</taxon>
        <taxon>Dillenia</taxon>
    </lineage>
</organism>
<dbReference type="Gene3D" id="1.10.12.10">
    <property type="entry name" value="Lyase 2-enoyl-coa Hydratase, Chain A, domain 2"/>
    <property type="match status" value="1"/>
</dbReference>
<dbReference type="Proteomes" id="UP001370490">
    <property type="component" value="Unassembled WGS sequence"/>
</dbReference>
<evidence type="ECO:0000313" key="1">
    <source>
        <dbReference type="EMBL" id="KAK6922194.1"/>
    </source>
</evidence>
<accession>A0AAN8UWT8</accession>
<keyword evidence="2" id="KW-1185">Reference proteome</keyword>
<dbReference type="InterPro" id="IPR014748">
    <property type="entry name" value="Enoyl-CoA_hydra_C"/>
</dbReference>
<comment type="caution">
    <text evidence="1">The sequence shown here is derived from an EMBL/GenBank/DDBJ whole genome shotgun (WGS) entry which is preliminary data.</text>
</comment>
<dbReference type="InterPro" id="IPR029045">
    <property type="entry name" value="ClpP/crotonase-like_dom_sf"/>
</dbReference>
<proteinExistence type="predicted"/>
<sequence>MNLNAELQTRRLPKPVIAMVGSFDAGLRNVVSYEIYSASEAEKLGLISPVVLLENLEKETVQWCREILSNSPTAIRVLKSALNAVDDGHAGMQELSGNAALMFYATEEDNERKKAYMIS</sequence>
<dbReference type="InterPro" id="IPR001753">
    <property type="entry name" value="Enoyl-CoA_hydra/iso"/>
</dbReference>
<dbReference type="PANTHER" id="PTHR43113">
    <property type="entry name" value="NUCLEOSIDE-DIPHOSPHATE-SUGAR EPIMERASE"/>
    <property type="match status" value="1"/>
</dbReference>
<dbReference type="PANTHER" id="PTHR43113:SF1">
    <property type="entry name" value="1,4-DIHYDROXY-2-NAPHTHOYL-COA SYNTHASE, PEROXISOMAL"/>
    <property type="match status" value="1"/>
</dbReference>
<dbReference type="Pfam" id="PF00378">
    <property type="entry name" value="ECH_1"/>
    <property type="match status" value="1"/>
</dbReference>
<dbReference type="GO" id="GO:0009234">
    <property type="term" value="P:menaquinone biosynthetic process"/>
    <property type="evidence" value="ECO:0007669"/>
    <property type="project" value="TreeGrafter"/>
</dbReference>
<dbReference type="SUPFAM" id="SSF52096">
    <property type="entry name" value="ClpP/crotonase"/>
    <property type="match status" value="1"/>
</dbReference>
<gene>
    <name evidence="1" type="ORF">RJ641_012701</name>
</gene>
<reference evidence="1 2" key="1">
    <citation type="submission" date="2023-12" db="EMBL/GenBank/DDBJ databases">
        <title>A high-quality genome assembly for Dillenia turbinata (Dilleniales).</title>
        <authorList>
            <person name="Chanderbali A."/>
        </authorList>
    </citation>
    <scope>NUCLEOTIDE SEQUENCE [LARGE SCALE GENOMIC DNA]</scope>
    <source>
        <strain evidence="1">LSX21</strain>
        <tissue evidence="1">Leaf</tissue>
    </source>
</reference>
<dbReference type="AlphaFoldDB" id="A0AAN8UWT8"/>
<name>A0AAN8UWT8_9MAGN</name>
<dbReference type="GO" id="GO:0005829">
    <property type="term" value="C:cytosol"/>
    <property type="evidence" value="ECO:0007669"/>
    <property type="project" value="TreeGrafter"/>
</dbReference>
<dbReference type="GO" id="GO:0008935">
    <property type="term" value="F:1,4-dihydroxy-2-naphthoyl-CoA synthase activity"/>
    <property type="evidence" value="ECO:0007669"/>
    <property type="project" value="TreeGrafter"/>
</dbReference>